<evidence type="ECO:0000259" key="1">
    <source>
        <dbReference type="Pfam" id="PF01471"/>
    </source>
</evidence>
<comment type="caution">
    <text evidence="2">The sequence shown here is derived from an EMBL/GenBank/DDBJ whole genome shotgun (WGS) entry which is preliminary data.</text>
</comment>
<dbReference type="InterPro" id="IPR036365">
    <property type="entry name" value="PGBD-like_sf"/>
</dbReference>
<protein>
    <recommendedName>
        <fullName evidence="1">Peptidoglycan binding-like domain-containing protein</fullName>
    </recommendedName>
</protein>
<sequence>MEPSSKAKPVTEGRSADALKLLIMRVQAALYSKGYDPGAIDGTLSPQTQSALRMFQLAHGIRATGTMTTPTLDALGVRL</sequence>
<feature type="domain" description="Peptidoglycan binding-like" evidence="1">
    <location>
        <begin position="24"/>
        <end position="75"/>
    </location>
</feature>
<dbReference type="Pfam" id="PF01471">
    <property type="entry name" value="PG_binding_1"/>
    <property type="match status" value="1"/>
</dbReference>
<dbReference type="AlphaFoldDB" id="A0A919FCT6"/>
<proteinExistence type="predicted"/>
<gene>
    <name evidence="2" type="ORF">GCM10009090_37930</name>
</gene>
<evidence type="ECO:0000313" key="3">
    <source>
        <dbReference type="Proteomes" id="UP000623958"/>
    </source>
</evidence>
<dbReference type="InterPro" id="IPR002477">
    <property type="entry name" value="Peptidoglycan-bd-like"/>
</dbReference>
<evidence type="ECO:0000313" key="2">
    <source>
        <dbReference type="EMBL" id="GHH61459.1"/>
    </source>
</evidence>
<dbReference type="Gene3D" id="1.10.101.10">
    <property type="entry name" value="PGBD-like superfamily/PGBD"/>
    <property type="match status" value="1"/>
</dbReference>
<name>A0A919FCT6_9XANT</name>
<accession>A0A919FCT6</accession>
<reference evidence="2" key="1">
    <citation type="journal article" date="2014" name="Int. J. Syst. Evol. Microbiol.">
        <title>Complete genome sequence of Corynebacterium casei LMG S-19264T (=DSM 44701T), isolated from a smear-ripened cheese.</title>
        <authorList>
            <consortium name="US DOE Joint Genome Institute (JGI-PGF)"/>
            <person name="Walter F."/>
            <person name="Albersmeier A."/>
            <person name="Kalinowski J."/>
            <person name="Ruckert C."/>
        </authorList>
    </citation>
    <scope>NUCLEOTIDE SEQUENCE</scope>
    <source>
        <strain evidence="2">JCM 13306</strain>
    </source>
</reference>
<dbReference type="InterPro" id="IPR036366">
    <property type="entry name" value="PGBDSf"/>
</dbReference>
<keyword evidence="3" id="KW-1185">Reference proteome</keyword>
<dbReference type="Proteomes" id="UP000623958">
    <property type="component" value="Unassembled WGS sequence"/>
</dbReference>
<organism evidence="2 3">
    <name type="scientific">Xanthomonas boreopolis</name>
    <dbReference type="NCBI Taxonomy" id="86183"/>
    <lineage>
        <taxon>Bacteria</taxon>
        <taxon>Pseudomonadati</taxon>
        <taxon>Pseudomonadota</taxon>
        <taxon>Gammaproteobacteria</taxon>
        <taxon>Lysobacterales</taxon>
        <taxon>Lysobacteraceae</taxon>
        <taxon>Xanthomonas</taxon>
    </lineage>
</organism>
<dbReference type="SUPFAM" id="SSF47090">
    <property type="entry name" value="PGBD-like"/>
    <property type="match status" value="1"/>
</dbReference>
<dbReference type="EMBL" id="BNBA01000061">
    <property type="protein sequence ID" value="GHH61459.1"/>
    <property type="molecule type" value="Genomic_DNA"/>
</dbReference>
<reference evidence="2" key="2">
    <citation type="submission" date="2020-09" db="EMBL/GenBank/DDBJ databases">
        <authorList>
            <person name="Sun Q."/>
            <person name="Ohkuma M."/>
        </authorList>
    </citation>
    <scope>NUCLEOTIDE SEQUENCE</scope>
    <source>
        <strain evidence="2">JCM 13306</strain>
    </source>
</reference>